<evidence type="ECO:0000313" key="1">
    <source>
        <dbReference type="EMBL" id="KAI7997008.1"/>
    </source>
</evidence>
<comment type="caution">
    <text evidence="1">The sequence shown here is derived from an EMBL/GenBank/DDBJ whole genome shotgun (WGS) entry which is preliminary data.</text>
</comment>
<sequence length="536" mass="60663">MDQVPRLVYIVVFDNGENKNKKKKSERTPTTLYFRYTPPILQTTLQLMGCKARHAFKISRRVFEVMMRDIPGNAWPDIGMEVSSLDDVCGHNEKENGCSTGSWFGDEEADSDLVLEKDDKCTTKPFEFCKRRMSIAVERETFLDVVCGVLAEYKYVGPTQRADFILACRIRERKESVTVLLCGASGCGKSTLSSLLGSRLGITTVISTDSIRHMMRSFVDEEQNPLLWASTYQAGDYLDPMAVAEAKAKKKMKNVAQVFNPITDNEVSDEAAFEKSGGVSLSTSELISAKQMVIEGFKAQSKMVISSLDRLIAAWEERKESVVVEGVHLSLNFVMELMKKHPSVIPFLIYIANEDKHLERFAVRAKYMALDPIKNKYVKYIRNIRTIQEYLCKWADKHLVPKINNTNADRSVTIIHATVLSCLRRRKSGEYLYNPTTDTVPLIDEEYRNQCAANSLSSKRMFQLIKRKGSSRHLMALINTDGSVEKAWPLNTDHGNGISMYNEPIGEMEGSVDEESAMSDEEYENLAIRDSCWFDG</sequence>
<gene>
    <name evidence="1" type="ORF">LOK49_LG10G01674</name>
</gene>
<accession>A0ACC0G8T4</accession>
<dbReference type="Proteomes" id="UP001060215">
    <property type="component" value="Chromosome 10"/>
</dbReference>
<reference evidence="1 2" key="1">
    <citation type="journal article" date="2022" name="Plant J.">
        <title>Chromosome-level genome of Camellia lanceoleosa provides a valuable resource for understanding genome evolution and self-incompatibility.</title>
        <authorList>
            <person name="Gong W."/>
            <person name="Xiao S."/>
            <person name="Wang L."/>
            <person name="Liao Z."/>
            <person name="Chang Y."/>
            <person name="Mo W."/>
            <person name="Hu G."/>
            <person name="Li W."/>
            <person name="Zhao G."/>
            <person name="Zhu H."/>
            <person name="Hu X."/>
            <person name="Ji K."/>
            <person name="Xiang X."/>
            <person name="Song Q."/>
            <person name="Yuan D."/>
            <person name="Jin S."/>
            <person name="Zhang L."/>
        </authorList>
    </citation>
    <scope>NUCLEOTIDE SEQUENCE [LARGE SCALE GENOMIC DNA]</scope>
    <source>
        <strain evidence="1">SQ_2022a</strain>
    </source>
</reference>
<proteinExistence type="predicted"/>
<evidence type="ECO:0000313" key="2">
    <source>
        <dbReference type="Proteomes" id="UP001060215"/>
    </source>
</evidence>
<protein>
    <submittedName>
        <fullName evidence="1">Uncharacterized protein</fullName>
    </submittedName>
</protein>
<organism evidence="1 2">
    <name type="scientific">Camellia lanceoleosa</name>
    <dbReference type="NCBI Taxonomy" id="1840588"/>
    <lineage>
        <taxon>Eukaryota</taxon>
        <taxon>Viridiplantae</taxon>
        <taxon>Streptophyta</taxon>
        <taxon>Embryophyta</taxon>
        <taxon>Tracheophyta</taxon>
        <taxon>Spermatophyta</taxon>
        <taxon>Magnoliopsida</taxon>
        <taxon>eudicotyledons</taxon>
        <taxon>Gunneridae</taxon>
        <taxon>Pentapetalae</taxon>
        <taxon>asterids</taxon>
        <taxon>Ericales</taxon>
        <taxon>Theaceae</taxon>
        <taxon>Camellia</taxon>
    </lineage>
</organism>
<name>A0ACC0G8T4_9ERIC</name>
<keyword evidence="2" id="KW-1185">Reference proteome</keyword>
<dbReference type="EMBL" id="CM045767">
    <property type="protein sequence ID" value="KAI7997008.1"/>
    <property type="molecule type" value="Genomic_DNA"/>
</dbReference>